<protein>
    <recommendedName>
        <fullName evidence="4">DUF2721 domain-containing protein</fullName>
    </recommendedName>
</protein>
<organism evidence="2 3">
    <name type="scientific">Shewanella zhuhaiensis</name>
    <dbReference type="NCBI Taxonomy" id="2919576"/>
    <lineage>
        <taxon>Bacteria</taxon>
        <taxon>Pseudomonadati</taxon>
        <taxon>Pseudomonadota</taxon>
        <taxon>Gammaproteobacteria</taxon>
        <taxon>Alteromonadales</taxon>
        <taxon>Shewanellaceae</taxon>
        <taxon>Shewanella</taxon>
    </lineage>
</organism>
<dbReference type="EMBL" id="JAKUDL010000006">
    <property type="protein sequence ID" value="MCH4295918.1"/>
    <property type="molecule type" value="Genomic_DNA"/>
</dbReference>
<evidence type="ECO:0000313" key="2">
    <source>
        <dbReference type="EMBL" id="MCH4295918.1"/>
    </source>
</evidence>
<feature type="transmembrane region" description="Helical" evidence="1">
    <location>
        <begin position="137"/>
        <end position="159"/>
    </location>
</feature>
<evidence type="ECO:0000256" key="1">
    <source>
        <dbReference type="SAM" id="Phobius"/>
    </source>
</evidence>
<comment type="caution">
    <text evidence="2">The sequence shown here is derived from an EMBL/GenBank/DDBJ whole genome shotgun (WGS) entry which is preliminary data.</text>
</comment>
<dbReference type="AlphaFoldDB" id="A0AAJ1BJQ4"/>
<feature type="transmembrane region" description="Helical" evidence="1">
    <location>
        <begin position="165"/>
        <end position="184"/>
    </location>
</feature>
<evidence type="ECO:0008006" key="4">
    <source>
        <dbReference type="Google" id="ProtNLM"/>
    </source>
</evidence>
<keyword evidence="3" id="KW-1185">Reference proteome</keyword>
<evidence type="ECO:0000313" key="3">
    <source>
        <dbReference type="Proteomes" id="UP001297581"/>
    </source>
</evidence>
<dbReference type="Proteomes" id="UP001297581">
    <property type="component" value="Unassembled WGS sequence"/>
</dbReference>
<reference evidence="2 3" key="1">
    <citation type="submission" date="2022-02" db="EMBL/GenBank/DDBJ databases">
        <title>The genome sequence of Shewanella sp. 3B26.</title>
        <authorList>
            <person name="Du J."/>
        </authorList>
    </citation>
    <scope>NUCLEOTIDE SEQUENCE [LARGE SCALE GENOMIC DNA]</scope>
    <source>
        <strain evidence="2 3">3B26</strain>
    </source>
</reference>
<keyword evidence="1" id="KW-1133">Transmembrane helix</keyword>
<keyword evidence="1" id="KW-0472">Membrane</keyword>
<sequence length="215" mass="23878">MSMDLVVKLLSEGSFSLLAGVFVFYLLFNYEKAFTFYDSSKKLRSGAISAALADPHLSDELKSHLIDESNLEHFRIVHGVRLSTPLLNAALVLKERMAGQVQFRHVLNVIKTSPDISNLASPSYRAQLSRFDRCAGWYNLIFGALIALAGIPLLVAAIYTLTTSFNVSLMLIGLFFFGTGFYMLRDGVVIASVRHVNNALAEYEQSQLKMKSTKT</sequence>
<gene>
    <name evidence="2" type="ORF">MJ923_16550</name>
</gene>
<proteinExistence type="predicted"/>
<keyword evidence="1" id="KW-0812">Transmembrane</keyword>
<feature type="transmembrane region" description="Helical" evidence="1">
    <location>
        <begin position="6"/>
        <end position="28"/>
    </location>
</feature>
<accession>A0AAJ1BJQ4</accession>
<dbReference type="RefSeq" id="WP_240592024.1">
    <property type="nucleotide sequence ID" value="NZ_JAKUDL010000006.1"/>
</dbReference>
<name>A0AAJ1BJQ4_9GAMM</name>